<evidence type="ECO:0000313" key="3">
    <source>
        <dbReference type="Proteomes" id="UP000277498"/>
    </source>
</evidence>
<sequence>MAESRNHPPPAKGSKQDHLPVAHARLPDGLTDQKGMGAELVGDFVDQLTFFTPSTCPLLFSGAEILAPDRDRINQHPVEGMQIRGHRNLPFLAASGSRAGISRSTVGAAFANGAALTGAGISQVPASIPKWENSQCARRNKVPHNLVGCVGVLWKLEQPYTRYCAKHVGAHRPDGQEVPFPQAFPRGFPITAALEVPKKIP</sequence>
<protein>
    <submittedName>
        <fullName evidence="2">Uncharacterized protein</fullName>
    </submittedName>
</protein>
<feature type="region of interest" description="Disordered" evidence="1">
    <location>
        <begin position="1"/>
        <end position="20"/>
    </location>
</feature>
<gene>
    <name evidence="2" type="ORF">XINFAN_02017</name>
</gene>
<proteinExistence type="predicted"/>
<dbReference type="Proteomes" id="UP000277498">
    <property type="component" value="Unassembled WGS sequence"/>
</dbReference>
<reference evidence="2 3" key="1">
    <citation type="submission" date="2018-11" db="EMBL/GenBank/DDBJ databases">
        <authorList>
            <person name="Criscuolo A."/>
        </authorList>
    </citation>
    <scope>NUCLEOTIDE SEQUENCE [LARGE SCALE GENOMIC DNA]</scope>
    <source>
        <strain evidence="2">ACIP111625</strain>
    </source>
</reference>
<name>A0A3P5XBK4_9RHOB</name>
<accession>A0A3P5XBK4</accession>
<dbReference type="EMBL" id="UXAW01000067">
    <property type="protein sequence ID" value="VDC28241.1"/>
    <property type="molecule type" value="Genomic_DNA"/>
</dbReference>
<evidence type="ECO:0000313" key="2">
    <source>
        <dbReference type="EMBL" id="VDC28241.1"/>
    </source>
</evidence>
<keyword evidence="3" id="KW-1185">Reference proteome</keyword>
<dbReference type="AlphaFoldDB" id="A0A3P5XBK4"/>
<evidence type="ECO:0000256" key="1">
    <source>
        <dbReference type="SAM" id="MobiDB-lite"/>
    </source>
</evidence>
<organism evidence="2 3">
    <name type="scientific">Pseudogemmobacter humi</name>
    <dbReference type="NCBI Taxonomy" id="2483812"/>
    <lineage>
        <taxon>Bacteria</taxon>
        <taxon>Pseudomonadati</taxon>
        <taxon>Pseudomonadota</taxon>
        <taxon>Alphaproteobacteria</taxon>
        <taxon>Rhodobacterales</taxon>
        <taxon>Paracoccaceae</taxon>
        <taxon>Pseudogemmobacter</taxon>
    </lineage>
</organism>